<protein>
    <submittedName>
        <fullName evidence="1">Uncharacterized protein</fullName>
    </submittedName>
</protein>
<organism evidence="1 2">
    <name type="scientific">Actinobacillus equuli subsp. equuli</name>
    <dbReference type="NCBI Taxonomy" id="202947"/>
    <lineage>
        <taxon>Bacteria</taxon>
        <taxon>Pseudomonadati</taxon>
        <taxon>Pseudomonadota</taxon>
        <taxon>Gammaproteobacteria</taxon>
        <taxon>Pasteurellales</taxon>
        <taxon>Pasteurellaceae</taxon>
        <taxon>Actinobacillus</taxon>
    </lineage>
</organism>
<dbReference type="Proteomes" id="UP001142444">
    <property type="component" value="Unassembled WGS sequence"/>
</dbReference>
<gene>
    <name evidence="1" type="ORF">OQ257_06880</name>
</gene>
<evidence type="ECO:0000313" key="1">
    <source>
        <dbReference type="EMBL" id="MDE8034888.1"/>
    </source>
</evidence>
<evidence type="ECO:0000313" key="2">
    <source>
        <dbReference type="Proteomes" id="UP001142444"/>
    </source>
</evidence>
<reference evidence="1" key="2">
    <citation type="journal article" date="2023" name="Pathogens">
        <title>Pathological Features and Genomic Characterization of an Actinobacillus equuli subsp. equuli Bearing Unique Virulence-Associated Genes from an Adult Horse with Pleuropneumonia.</title>
        <authorList>
            <person name="Kamali M."/>
            <person name="Carossino M."/>
            <person name="Del Piero F."/>
            <person name="Peak L."/>
            <person name="Mitchell M.S."/>
            <person name="Willette J."/>
            <person name="Baker R."/>
            <person name="Li F."/>
            <person name="Kenez A."/>
            <person name="Balasuriya U.B.R."/>
            <person name="Go Y.Y."/>
        </authorList>
    </citation>
    <scope>NUCLEOTIDE SEQUENCE</scope>
    <source>
        <strain evidence="1">4524</strain>
    </source>
</reference>
<accession>A0A9X4JDF5</accession>
<proteinExistence type="predicted"/>
<dbReference type="RefSeq" id="WP_275217945.1">
    <property type="nucleotide sequence ID" value="NZ_JAPHVQ010000005.1"/>
</dbReference>
<reference evidence="1" key="1">
    <citation type="submission" date="2022-11" db="EMBL/GenBank/DDBJ databases">
        <authorList>
            <person name="Kamali M."/>
            <person name="Peak L."/>
            <person name="Go Y.Y."/>
            <person name="Balasuriya U.B.R."/>
            <person name="Carossino M."/>
        </authorList>
    </citation>
    <scope>NUCLEOTIDE SEQUENCE</scope>
    <source>
        <strain evidence="1">4524</strain>
    </source>
</reference>
<dbReference type="AlphaFoldDB" id="A0A9X4JDF5"/>
<keyword evidence="2" id="KW-1185">Reference proteome</keyword>
<comment type="caution">
    <text evidence="1">The sequence shown here is derived from an EMBL/GenBank/DDBJ whole genome shotgun (WGS) entry which is preliminary data.</text>
</comment>
<dbReference type="EMBL" id="JAPHVQ010000005">
    <property type="protein sequence ID" value="MDE8034888.1"/>
    <property type="molecule type" value="Genomic_DNA"/>
</dbReference>
<name>A0A9X4JDF5_ACTEU</name>
<sequence>MFYLKKHYYDGIDKQGNAFIIYFAELMLWGIKIPYSSILFNSKNGQQFEKSSLFKLKQIDRSINHSRLNFSAYWIPHSSEIKSTLVYNPTQYINWHCHTPKGNFHITFQDKEYQGLGYADTLEMNFPPWKLAVSELYWGRFLSENHTVIWKEWKGKQSFKQLIWNGKQYNDFEIQEEGILLPSENMFLRFQMSTMLKNEPIGNVVTKIPLLKYFLPKRFLRTRAIKWKSETKILINQNVQEVGYALYQKVLWRK</sequence>